<name>A0A833H041_9LEPT</name>
<reference evidence="1 2" key="1">
    <citation type="submission" date="2019-10" db="EMBL/GenBank/DDBJ databases">
        <title>Extracellular Electron Transfer in a Candidatus Methanoperedens spp. Enrichment Culture.</title>
        <authorList>
            <person name="Berger S."/>
            <person name="Rangel Shaw D."/>
            <person name="Berben T."/>
            <person name="In 'T Zandt M."/>
            <person name="Frank J."/>
            <person name="Reimann J."/>
            <person name="Jetten M.S.M."/>
            <person name="Welte C.U."/>
        </authorList>
    </citation>
    <scope>NUCLEOTIDE SEQUENCE [LARGE SCALE GENOMIC DNA]</scope>
    <source>
        <strain evidence="1">SB12</strain>
    </source>
</reference>
<comment type="caution">
    <text evidence="1">The sequence shown here is derived from an EMBL/GenBank/DDBJ whole genome shotgun (WGS) entry which is preliminary data.</text>
</comment>
<evidence type="ECO:0000313" key="2">
    <source>
        <dbReference type="Proteomes" id="UP000460298"/>
    </source>
</evidence>
<dbReference type="Proteomes" id="UP000460298">
    <property type="component" value="Unassembled WGS sequence"/>
</dbReference>
<dbReference type="AlphaFoldDB" id="A0A833H041"/>
<evidence type="ECO:0000313" key="1">
    <source>
        <dbReference type="EMBL" id="KAB2931328.1"/>
    </source>
</evidence>
<dbReference type="EMBL" id="WBUI01000014">
    <property type="protein sequence ID" value="KAB2931328.1"/>
    <property type="molecule type" value="Genomic_DNA"/>
</dbReference>
<evidence type="ECO:0008006" key="3">
    <source>
        <dbReference type="Google" id="ProtNLM"/>
    </source>
</evidence>
<organism evidence="1 2">
    <name type="scientific">Leptonema illini</name>
    <dbReference type="NCBI Taxonomy" id="183"/>
    <lineage>
        <taxon>Bacteria</taxon>
        <taxon>Pseudomonadati</taxon>
        <taxon>Spirochaetota</taxon>
        <taxon>Spirochaetia</taxon>
        <taxon>Leptospirales</taxon>
        <taxon>Leptospiraceae</taxon>
        <taxon>Leptonema</taxon>
    </lineage>
</organism>
<protein>
    <recommendedName>
        <fullName evidence="3">DUF1285 domain-containing protein</fullName>
    </recommendedName>
</protein>
<gene>
    <name evidence="1" type="ORF">F9K24_13895</name>
</gene>
<sequence>MSLETITDIHVDERGQWWNATERLIHEGILFFFKSNLYRAADGRFFIRSEFGDRTETGWLRAVRGFPIFADRALVEPERGVVRLVLDNGLILERRGEQLSVGDADLVWTDLLPSEQHPALGERSVPVRLRPGAMSSLAAFLEEDGEHWALNLGGEKQTLAEKIPDFTSDPGR</sequence>
<proteinExistence type="predicted"/>
<accession>A0A833H041</accession>